<evidence type="ECO:0000256" key="1">
    <source>
        <dbReference type="SAM" id="MobiDB-lite"/>
    </source>
</evidence>
<feature type="compositionally biased region" description="Polar residues" evidence="1">
    <location>
        <begin position="38"/>
        <end position="54"/>
    </location>
</feature>
<evidence type="ECO:0000313" key="2">
    <source>
        <dbReference type="EMBL" id="ONM19354.1"/>
    </source>
</evidence>
<gene>
    <name evidence="2" type="ORF">ZEAMMB73_Zm00001d004661</name>
</gene>
<dbReference type="AlphaFoldDB" id="A0A1D6EGR8"/>
<accession>A0A3L6FXG5</accession>
<organism evidence="2">
    <name type="scientific">Zea mays</name>
    <name type="common">Maize</name>
    <dbReference type="NCBI Taxonomy" id="4577"/>
    <lineage>
        <taxon>Eukaryota</taxon>
        <taxon>Viridiplantae</taxon>
        <taxon>Streptophyta</taxon>
        <taxon>Embryophyta</taxon>
        <taxon>Tracheophyta</taxon>
        <taxon>Spermatophyta</taxon>
        <taxon>Magnoliopsida</taxon>
        <taxon>Liliopsida</taxon>
        <taxon>Poales</taxon>
        <taxon>Poaceae</taxon>
        <taxon>PACMAD clade</taxon>
        <taxon>Panicoideae</taxon>
        <taxon>Andropogonodae</taxon>
        <taxon>Andropogoneae</taxon>
        <taxon>Tripsacinae</taxon>
        <taxon>Zea</taxon>
    </lineage>
</organism>
<sequence>MPTPRRNLNGGAEAFRHQQTTPARRGKNDLAPRGTLPSVATRTGIESGSRSTGMRMQRNGEQRGIVDLVVMRKKVSPSLAWASAATVMSRMRALSTSAGSAGAATTISIPAAAGEEEEPAVYG</sequence>
<protein>
    <submittedName>
        <fullName evidence="2">Uncharacterized protein</fullName>
    </submittedName>
</protein>
<reference evidence="2" key="1">
    <citation type="submission" date="2015-12" db="EMBL/GenBank/DDBJ databases">
        <title>Update maize B73 reference genome by single molecule sequencing technologies.</title>
        <authorList>
            <consortium name="Maize Genome Sequencing Project"/>
            <person name="Ware D."/>
        </authorList>
    </citation>
    <scope>NUCLEOTIDE SEQUENCE [LARGE SCALE GENOMIC DNA]</scope>
    <source>
        <tissue evidence="2">Seedling</tissue>
    </source>
</reference>
<dbReference type="InParanoid" id="A0A1D6EGR8"/>
<proteinExistence type="predicted"/>
<accession>A0A1D6EGR8</accession>
<feature type="region of interest" description="Disordered" evidence="1">
    <location>
        <begin position="1"/>
        <end position="60"/>
    </location>
</feature>
<dbReference type="EMBL" id="CM007648">
    <property type="protein sequence ID" value="ONM19354.1"/>
    <property type="molecule type" value="Genomic_DNA"/>
</dbReference>
<name>A0A1D6EGR8_MAIZE</name>